<protein>
    <submittedName>
        <fullName evidence="1">Uncharacterized protein</fullName>
    </submittedName>
</protein>
<name>A0ACD3AF61_9AGAR</name>
<dbReference type="EMBL" id="ML208481">
    <property type="protein sequence ID" value="TFK64303.1"/>
    <property type="molecule type" value="Genomic_DNA"/>
</dbReference>
<proteinExistence type="predicted"/>
<sequence length="586" mass="66095">MVKRKPYSGSCRKLVLAFDVGTTFSGASYCVLDPGEEPKIKNIVKFPYQDPTNGSTKVPSIIWYNAEGKVEAIGAQAVLDATIKKAEVQQWSKVEWFKLLLRPKGLGGDGVDAFIQSIPPLPACKTIVEVLADYLRFLFQSAKAYIEKSRPNKEVWWNSVKSRIEFVLTHPNGWEGKQQSQMREAAVIAELVPDEQAGEERIHFVTEGEAGLHYCIGEDLLTEAVKGGDGIMVVDAGGGTIDVSCYKATGPESFEEVSASQCKVQGSLFVTQRARFHLEVYLQNSKFVRHVPCMVKKFDERTKHNFRAIDDLCVIQFGGTSDKDERHNIDSGQIILQGNVVASFFQPSIECITRIIEAQKDRIRTVFLVGGFAASEWLDEQVKKYAEEVGIDVCVPDSVNEAIANGAVSFFIDHFVSARVSKFQYGTVVNTLYLPYKSSHFQRRDKRCIDLSGKIRLPHAFDVILPKDTRVTEEQEFQEKYNCQARTIDSLENIQTRVLRYRGMRDTIEWISEDIDNFEVMCRIEADTSIATQGLLPRRRSDGQTYYALDFKIALLFGLTEFKAQICWTENGEEKRGPARVIYSTE</sequence>
<keyword evidence="2" id="KW-1185">Reference proteome</keyword>
<evidence type="ECO:0000313" key="1">
    <source>
        <dbReference type="EMBL" id="TFK64303.1"/>
    </source>
</evidence>
<gene>
    <name evidence="1" type="ORF">BDN72DRAFT_846729</name>
</gene>
<reference evidence="1 2" key="1">
    <citation type="journal article" date="2019" name="Nat. Ecol. Evol.">
        <title>Megaphylogeny resolves global patterns of mushroom evolution.</title>
        <authorList>
            <person name="Varga T."/>
            <person name="Krizsan K."/>
            <person name="Foldi C."/>
            <person name="Dima B."/>
            <person name="Sanchez-Garcia M."/>
            <person name="Sanchez-Ramirez S."/>
            <person name="Szollosi G.J."/>
            <person name="Szarkandi J.G."/>
            <person name="Papp V."/>
            <person name="Albert L."/>
            <person name="Andreopoulos W."/>
            <person name="Angelini C."/>
            <person name="Antonin V."/>
            <person name="Barry K.W."/>
            <person name="Bougher N.L."/>
            <person name="Buchanan P."/>
            <person name="Buyck B."/>
            <person name="Bense V."/>
            <person name="Catcheside P."/>
            <person name="Chovatia M."/>
            <person name="Cooper J."/>
            <person name="Damon W."/>
            <person name="Desjardin D."/>
            <person name="Finy P."/>
            <person name="Geml J."/>
            <person name="Haridas S."/>
            <person name="Hughes K."/>
            <person name="Justo A."/>
            <person name="Karasinski D."/>
            <person name="Kautmanova I."/>
            <person name="Kiss B."/>
            <person name="Kocsube S."/>
            <person name="Kotiranta H."/>
            <person name="LaButti K.M."/>
            <person name="Lechner B.E."/>
            <person name="Liimatainen K."/>
            <person name="Lipzen A."/>
            <person name="Lukacs Z."/>
            <person name="Mihaltcheva S."/>
            <person name="Morgado L.N."/>
            <person name="Niskanen T."/>
            <person name="Noordeloos M.E."/>
            <person name="Ohm R.A."/>
            <person name="Ortiz-Santana B."/>
            <person name="Ovrebo C."/>
            <person name="Racz N."/>
            <person name="Riley R."/>
            <person name="Savchenko A."/>
            <person name="Shiryaev A."/>
            <person name="Soop K."/>
            <person name="Spirin V."/>
            <person name="Szebenyi C."/>
            <person name="Tomsovsky M."/>
            <person name="Tulloss R.E."/>
            <person name="Uehling J."/>
            <person name="Grigoriev I.V."/>
            <person name="Vagvolgyi C."/>
            <person name="Papp T."/>
            <person name="Martin F.M."/>
            <person name="Miettinen O."/>
            <person name="Hibbett D.S."/>
            <person name="Nagy L.G."/>
        </authorList>
    </citation>
    <scope>NUCLEOTIDE SEQUENCE [LARGE SCALE GENOMIC DNA]</scope>
    <source>
        <strain evidence="1 2">NL-1719</strain>
    </source>
</reference>
<accession>A0ACD3AF61</accession>
<organism evidence="1 2">
    <name type="scientific">Pluteus cervinus</name>
    <dbReference type="NCBI Taxonomy" id="181527"/>
    <lineage>
        <taxon>Eukaryota</taxon>
        <taxon>Fungi</taxon>
        <taxon>Dikarya</taxon>
        <taxon>Basidiomycota</taxon>
        <taxon>Agaricomycotina</taxon>
        <taxon>Agaricomycetes</taxon>
        <taxon>Agaricomycetidae</taxon>
        <taxon>Agaricales</taxon>
        <taxon>Pluteineae</taxon>
        <taxon>Pluteaceae</taxon>
        <taxon>Pluteus</taxon>
    </lineage>
</organism>
<evidence type="ECO:0000313" key="2">
    <source>
        <dbReference type="Proteomes" id="UP000308600"/>
    </source>
</evidence>
<dbReference type="Proteomes" id="UP000308600">
    <property type="component" value="Unassembled WGS sequence"/>
</dbReference>